<proteinExistence type="predicted"/>
<sequence>MTDSRFMNDFRRRGRTWLIAIALMAPAIASAELEIAGFGTLGGAVSDQDLDYLGNISQDGTLNQDSVIGFQLDGRFTPAWSLTIQAKAAPSDHRENGWDPKLTWAFVSWRPTNDLLLRVGKLRVPLMFYSANSDVGITYPFARLPVEVYSVFPVTDVVGAAFSWSWLSGESDWTLEGYGGHTHTDWRFYLRDGIPPLSSAGPLYVGVDADMAGLVLTLRRRENAFAVGLHLVEASANSGPFPSDYPYVSIAPGVGYYQTLPNLPGPGIPTVDILKVDVLTLSLQIALPKDLKLIGEYAHRRMENATIGIETHAAYLGLLRTIDKWTPYVYVAGIRSDDDLLDLYESMNGTRVPDSVPFASLINASQRLGADQLLPYDQTTVALGTSYQVTPSSTLKAEWAHTRSGVASSFMDAPTDEDSGDRAVNVFSLSYNLTF</sequence>
<dbReference type="SUPFAM" id="SSF56935">
    <property type="entry name" value="Porins"/>
    <property type="match status" value="1"/>
</dbReference>
<dbReference type="AlphaFoldDB" id="A0A6M0JYL8"/>
<protein>
    <recommendedName>
        <fullName evidence="3">Porin</fullName>
    </recommendedName>
</protein>
<keyword evidence="2" id="KW-1185">Reference proteome</keyword>
<dbReference type="Proteomes" id="UP000483379">
    <property type="component" value="Unassembled WGS sequence"/>
</dbReference>
<reference evidence="1 2" key="1">
    <citation type="submission" date="2020-02" db="EMBL/GenBank/DDBJ databases">
        <title>Genome sequences of Thiorhodococcus mannitoliphagus and Thiorhodococcus minor, purple sulfur photosynthetic bacteria in the gammaproteobacterial family, Chromatiaceae.</title>
        <authorList>
            <person name="Aviles F.A."/>
            <person name="Meyer T.E."/>
            <person name="Kyndt J.A."/>
        </authorList>
    </citation>
    <scope>NUCLEOTIDE SEQUENCE [LARGE SCALE GENOMIC DNA]</scope>
    <source>
        <strain evidence="1 2">DSM 11518</strain>
    </source>
</reference>
<dbReference type="RefSeq" id="WP_164453077.1">
    <property type="nucleotide sequence ID" value="NZ_JAAIJQ010000031.1"/>
</dbReference>
<organism evidence="1 2">
    <name type="scientific">Thiorhodococcus minor</name>
    <dbReference type="NCBI Taxonomy" id="57489"/>
    <lineage>
        <taxon>Bacteria</taxon>
        <taxon>Pseudomonadati</taxon>
        <taxon>Pseudomonadota</taxon>
        <taxon>Gammaproteobacteria</taxon>
        <taxon>Chromatiales</taxon>
        <taxon>Chromatiaceae</taxon>
        <taxon>Thiorhodococcus</taxon>
    </lineage>
</organism>
<gene>
    <name evidence="1" type="ORF">G3446_12020</name>
</gene>
<evidence type="ECO:0008006" key="3">
    <source>
        <dbReference type="Google" id="ProtNLM"/>
    </source>
</evidence>
<dbReference type="EMBL" id="JAAIJQ010000031">
    <property type="protein sequence ID" value="NEV62608.1"/>
    <property type="molecule type" value="Genomic_DNA"/>
</dbReference>
<dbReference type="InterPro" id="IPR023614">
    <property type="entry name" value="Porin_dom_sf"/>
</dbReference>
<evidence type="ECO:0000313" key="1">
    <source>
        <dbReference type="EMBL" id="NEV62608.1"/>
    </source>
</evidence>
<comment type="caution">
    <text evidence="1">The sequence shown here is derived from an EMBL/GenBank/DDBJ whole genome shotgun (WGS) entry which is preliminary data.</text>
</comment>
<accession>A0A6M0JYL8</accession>
<name>A0A6M0JYL8_9GAMM</name>
<evidence type="ECO:0000313" key="2">
    <source>
        <dbReference type="Proteomes" id="UP000483379"/>
    </source>
</evidence>
<dbReference type="Gene3D" id="2.40.160.10">
    <property type="entry name" value="Porin"/>
    <property type="match status" value="1"/>
</dbReference>